<organism evidence="1 2">
    <name type="scientific">Purpureocillium lilacinum</name>
    <name type="common">Paecilomyces lilacinus</name>
    <dbReference type="NCBI Taxonomy" id="33203"/>
    <lineage>
        <taxon>Eukaryota</taxon>
        <taxon>Fungi</taxon>
        <taxon>Dikarya</taxon>
        <taxon>Ascomycota</taxon>
        <taxon>Pezizomycotina</taxon>
        <taxon>Sordariomycetes</taxon>
        <taxon>Hypocreomycetidae</taxon>
        <taxon>Hypocreales</taxon>
        <taxon>Ophiocordycipitaceae</taxon>
        <taxon>Purpureocillium</taxon>
    </lineage>
</organism>
<keyword evidence="2" id="KW-1185">Reference proteome</keyword>
<protein>
    <submittedName>
        <fullName evidence="1">Uncharacterized protein</fullName>
    </submittedName>
</protein>
<sequence length="313" mass="34153">MRKKLAPLNREYCELGVGDRVVGLPSPPPAPNLQANTVALPFFAPVPAHSLPFANVPHTLFPRVTKTPPGVPALPLRHRNRPTGPPQPRRCATEERQRNLRRPPIQPLRALGREGIAAQHWPPVFPLSMPFPAHEVSRIVSSSSARCGSARGALELLAEAARMMDARRPFASSQPKARGPSNNGYRDPAAAPFVNSRIDAGRYRCVSETHPQEQKTRAPPCRYRPVQEAPLGFHEGGFAAPPPPSVLGPGPRRRPWAHPDLGLGAWSPLPESIQSAVLFQPFELASLSRRTDRPPPSITATVRWSPSGDILLP</sequence>
<accession>A0ACC4E486</accession>
<evidence type="ECO:0000313" key="2">
    <source>
        <dbReference type="Proteomes" id="UP001638806"/>
    </source>
</evidence>
<dbReference type="EMBL" id="JBGNUJ010000002">
    <property type="protein sequence ID" value="KAL3963148.1"/>
    <property type="molecule type" value="Genomic_DNA"/>
</dbReference>
<reference evidence="1" key="1">
    <citation type="submission" date="2024-12" db="EMBL/GenBank/DDBJ databases">
        <title>Comparative genomics and development of molecular markers within Purpureocillium lilacinum and among Purpureocillium species.</title>
        <authorList>
            <person name="Yeh Z.-Y."/>
            <person name="Ni N.-T."/>
            <person name="Lo P.-H."/>
            <person name="Mushyakhwo K."/>
            <person name="Lin C.-F."/>
            <person name="Nai Y.-S."/>
        </authorList>
    </citation>
    <scope>NUCLEOTIDE SEQUENCE</scope>
    <source>
        <strain evidence="1">NCHU-NPUST-175</strain>
    </source>
</reference>
<evidence type="ECO:0000313" key="1">
    <source>
        <dbReference type="EMBL" id="KAL3963148.1"/>
    </source>
</evidence>
<gene>
    <name evidence="1" type="ORF">ACCO45_000152</name>
</gene>
<proteinExistence type="predicted"/>
<comment type="caution">
    <text evidence="1">The sequence shown here is derived from an EMBL/GenBank/DDBJ whole genome shotgun (WGS) entry which is preliminary data.</text>
</comment>
<dbReference type="Proteomes" id="UP001638806">
    <property type="component" value="Unassembled WGS sequence"/>
</dbReference>
<name>A0ACC4E486_PURLI</name>